<reference evidence="2 3" key="1">
    <citation type="submission" date="2021-07" db="EMBL/GenBank/DDBJ databases">
        <title>Shewanella sp. nov, isolated from SCS.</title>
        <authorList>
            <person name="Cao W.R."/>
        </authorList>
    </citation>
    <scope>NUCLEOTIDE SEQUENCE [LARGE SCALE GENOMIC DNA]</scope>
    <source>
        <strain evidence="2 3">NR704-98</strain>
    </source>
</reference>
<feature type="chain" id="PRO_5045993741" evidence="1">
    <location>
        <begin position="27"/>
        <end position="139"/>
    </location>
</feature>
<dbReference type="InterPro" id="IPR021559">
    <property type="entry name" value="DUF3019"/>
</dbReference>
<keyword evidence="3" id="KW-1185">Reference proteome</keyword>
<evidence type="ECO:0000313" key="2">
    <source>
        <dbReference type="EMBL" id="MBW8183423.1"/>
    </source>
</evidence>
<proteinExistence type="predicted"/>
<evidence type="ECO:0000313" key="3">
    <source>
        <dbReference type="Proteomes" id="UP001195963"/>
    </source>
</evidence>
<sequence length="139" mass="15828">MQITKFITRLLLLLSLFIVGSSQIFADEADELGAKLTVSPEFCITSGEQLTCDLKVLLEWKNQQPRAICILSDYENMAKWCAEDDKANSLSLNVSTTEDIQFVMIDKETHETLAGVKLKVTQTAEPKVRRRFRNPWSLF</sequence>
<dbReference type="Proteomes" id="UP001195963">
    <property type="component" value="Unassembled WGS sequence"/>
</dbReference>
<accession>A0ABS7E198</accession>
<comment type="caution">
    <text evidence="2">The sequence shown here is derived from an EMBL/GenBank/DDBJ whole genome shotgun (WGS) entry which is preliminary data.</text>
</comment>
<dbReference type="RefSeq" id="WP_220109047.1">
    <property type="nucleotide sequence ID" value="NZ_JAHZST010000004.1"/>
</dbReference>
<dbReference type="EMBL" id="JAHZST010000004">
    <property type="protein sequence ID" value="MBW8183423.1"/>
    <property type="molecule type" value="Genomic_DNA"/>
</dbReference>
<keyword evidence="1" id="KW-0732">Signal</keyword>
<name>A0ABS7E198_9GAMM</name>
<organism evidence="2 3">
    <name type="scientific">Shewanella nanhaiensis</name>
    <dbReference type="NCBI Taxonomy" id="2864872"/>
    <lineage>
        <taxon>Bacteria</taxon>
        <taxon>Pseudomonadati</taxon>
        <taxon>Pseudomonadota</taxon>
        <taxon>Gammaproteobacteria</taxon>
        <taxon>Alteromonadales</taxon>
        <taxon>Shewanellaceae</taxon>
        <taxon>Shewanella</taxon>
    </lineage>
</organism>
<evidence type="ECO:0000256" key="1">
    <source>
        <dbReference type="SAM" id="SignalP"/>
    </source>
</evidence>
<protein>
    <submittedName>
        <fullName evidence="2">DUF3019 domain-containing protein</fullName>
    </submittedName>
</protein>
<gene>
    <name evidence="2" type="ORF">K0625_07065</name>
</gene>
<dbReference type="Pfam" id="PF11456">
    <property type="entry name" value="DUF3019"/>
    <property type="match status" value="1"/>
</dbReference>
<feature type="signal peptide" evidence="1">
    <location>
        <begin position="1"/>
        <end position="26"/>
    </location>
</feature>